<accession>A0A381MZN2</accession>
<dbReference type="GO" id="GO:0008168">
    <property type="term" value="F:methyltransferase activity"/>
    <property type="evidence" value="ECO:0007669"/>
    <property type="project" value="UniProtKB-KW"/>
</dbReference>
<dbReference type="PIRSF" id="PIRSF037505">
    <property type="entry name" value="Betaine_HMT"/>
    <property type="match status" value="1"/>
</dbReference>
<dbReference type="EMBL" id="UINC01000030">
    <property type="protein sequence ID" value="SUZ47679.1"/>
    <property type="molecule type" value="Genomic_DNA"/>
</dbReference>
<dbReference type="GO" id="GO:0032259">
    <property type="term" value="P:methylation"/>
    <property type="evidence" value="ECO:0007669"/>
    <property type="project" value="UniProtKB-KW"/>
</dbReference>
<dbReference type="GO" id="GO:0009086">
    <property type="term" value="P:methionine biosynthetic process"/>
    <property type="evidence" value="ECO:0007669"/>
    <property type="project" value="InterPro"/>
</dbReference>
<dbReference type="PROSITE" id="PS50970">
    <property type="entry name" value="HCY"/>
    <property type="match status" value="1"/>
</dbReference>
<gene>
    <name evidence="4" type="ORF">METZ01_LOCUS533</name>
</gene>
<organism evidence="4">
    <name type="scientific">marine metagenome</name>
    <dbReference type="NCBI Taxonomy" id="408172"/>
    <lineage>
        <taxon>unclassified sequences</taxon>
        <taxon>metagenomes</taxon>
        <taxon>ecological metagenomes</taxon>
    </lineage>
</organism>
<name>A0A381MZN2_9ZZZZ</name>
<evidence type="ECO:0000259" key="3">
    <source>
        <dbReference type="PROSITE" id="PS50970"/>
    </source>
</evidence>
<evidence type="ECO:0000256" key="2">
    <source>
        <dbReference type="ARBA" id="ARBA00022679"/>
    </source>
</evidence>
<evidence type="ECO:0000256" key="1">
    <source>
        <dbReference type="ARBA" id="ARBA00022603"/>
    </source>
</evidence>
<dbReference type="Gene3D" id="3.20.20.330">
    <property type="entry name" value="Homocysteine-binding-like domain"/>
    <property type="match status" value="1"/>
</dbReference>
<dbReference type="GO" id="GO:0008270">
    <property type="term" value="F:zinc ion binding"/>
    <property type="evidence" value="ECO:0007669"/>
    <property type="project" value="InterPro"/>
</dbReference>
<sequence length="307" mass="33149">MSSVTWQDALTAGQTLIIDGGMGTELQRRGVPMNEVVWSGAAVLTHPKVVREVHEDYIRAGADVIITNTFGSTRQMLAGIGRGTDVEQVHRRAVALAQDARAAAADRPVSIAGSLSTSPPEFDHRAYPPPEEELSIYRESAQLLADAGVDLIALEMLEETTHAPLAMRAAKETGLPVWLGVSCRRDGNRIVRFTNNVPQVSLADSLDALLPLAPDVVNIMHSEIEVISDALAVVQTRWSGPVGVYPESGYFAQPNWNFTDVIPPSDLAREAFRWMDAGAQLLGGCCGTTPAHVHALRSAVDDRNVDR</sequence>
<dbReference type="Pfam" id="PF02574">
    <property type="entry name" value="S-methyl_trans"/>
    <property type="match status" value="1"/>
</dbReference>
<dbReference type="SUPFAM" id="SSF82282">
    <property type="entry name" value="Homocysteine S-methyltransferase"/>
    <property type="match status" value="1"/>
</dbReference>
<protein>
    <recommendedName>
        <fullName evidence="3">Hcy-binding domain-containing protein</fullName>
    </recommendedName>
</protein>
<dbReference type="AlphaFoldDB" id="A0A381MZN2"/>
<feature type="domain" description="Hcy-binding" evidence="3">
    <location>
        <begin position="4"/>
        <end position="300"/>
    </location>
</feature>
<keyword evidence="2" id="KW-0808">Transferase</keyword>
<dbReference type="InterPro" id="IPR017226">
    <property type="entry name" value="BHMT-like"/>
</dbReference>
<dbReference type="InterPro" id="IPR003726">
    <property type="entry name" value="HCY_dom"/>
</dbReference>
<reference evidence="4" key="1">
    <citation type="submission" date="2018-05" db="EMBL/GenBank/DDBJ databases">
        <authorList>
            <person name="Lanie J.A."/>
            <person name="Ng W.-L."/>
            <person name="Kazmierczak K.M."/>
            <person name="Andrzejewski T.M."/>
            <person name="Davidsen T.M."/>
            <person name="Wayne K.J."/>
            <person name="Tettelin H."/>
            <person name="Glass J.I."/>
            <person name="Rusch D."/>
            <person name="Podicherti R."/>
            <person name="Tsui H.-C.T."/>
            <person name="Winkler M.E."/>
        </authorList>
    </citation>
    <scope>NUCLEOTIDE SEQUENCE</scope>
</reference>
<keyword evidence="1" id="KW-0489">Methyltransferase</keyword>
<dbReference type="InterPro" id="IPR036589">
    <property type="entry name" value="HCY_dom_sf"/>
</dbReference>
<evidence type="ECO:0000313" key="4">
    <source>
        <dbReference type="EMBL" id="SUZ47679.1"/>
    </source>
</evidence>
<dbReference type="PANTHER" id="PTHR11103:SF18">
    <property type="entry name" value="SLR1189 PROTEIN"/>
    <property type="match status" value="1"/>
</dbReference>
<proteinExistence type="predicted"/>
<dbReference type="PANTHER" id="PTHR11103">
    <property type="entry name" value="SLR1189 PROTEIN"/>
    <property type="match status" value="1"/>
</dbReference>